<evidence type="ECO:0000256" key="1">
    <source>
        <dbReference type="SAM" id="Phobius"/>
    </source>
</evidence>
<dbReference type="InterPro" id="IPR009732">
    <property type="entry name" value="DUF1304"/>
</dbReference>
<keyword evidence="1" id="KW-0472">Membrane</keyword>
<evidence type="ECO:0000313" key="3">
    <source>
        <dbReference type="Proteomes" id="UP000015001"/>
    </source>
</evidence>
<dbReference type="HOGENOM" id="CLU_129819_0_1_11"/>
<dbReference type="EMBL" id="AOPY01001250">
    <property type="protein sequence ID" value="EPJ42503.1"/>
    <property type="molecule type" value="Genomic_DNA"/>
</dbReference>
<dbReference type="Pfam" id="PF06993">
    <property type="entry name" value="DUF1304"/>
    <property type="match status" value="1"/>
</dbReference>
<accession>S4MSK0</accession>
<keyword evidence="1" id="KW-0812">Transmembrane</keyword>
<feature type="transmembrane region" description="Helical" evidence="1">
    <location>
        <begin position="78"/>
        <end position="98"/>
    </location>
</feature>
<name>S4MSK0_9ACTN</name>
<keyword evidence="3" id="KW-1185">Reference proteome</keyword>
<organism evidence="2 3">
    <name type="scientific">Streptomyces afghaniensis 772</name>
    <dbReference type="NCBI Taxonomy" id="1283301"/>
    <lineage>
        <taxon>Bacteria</taxon>
        <taxon>Bacillati</taxon>
        <taxon>Actinomycetota</taxon>
        <taxon>Actinomycetes</taxon>
        <taxon>Kitasatosporales</taxon>
        <taxon>Streptomycetaceae</taxon>
        <taxon>Streptomyces</taxon>
    </lineage>
</organism>
<sequence>MMRRMSTLATLAVLALAALHAYILVLEMFLWTTPRARAAFGTSAEFAEGTKALAANQGLYNGFLAAGLLWGAVASDPVGFQVSVFFLVCVAIAGAYGAATASRKILFVQTVPALIALVLVLLAH</sequence>
<dbReference type="PATRIC" id="fig|1283301.3.peg.425"/>
<dbReference type="Proteomes" id="UP000015001">
    <property type="component" value="Unassembled WGS sequence"/>
</dbReference>
<reference evidence="2 3" key="1">
    <citation type="submission" date="2013-02" db="EMBL/GenBank/DDBJ databases">
        <title>Draft Genome Sequence of Streptomyces afghaniensis, Which Produces Compounds of the Julimycin B-Complex.</title>
        <authorList>
            <person name="Gruening B.A."/>
            <person name="Praeg A."/>
            <person name="Erxleben A."/>
            <person name="Guenther S."/>
            <person name="Fiedler H.-P."/>
            <person name="Goodfellow M."/>
            <person name="Mueller M."/>
        </authorList>
    </citation>
    <scope>NUCLEOTIDE SEQUENCE [LARGE SCALE GENOMIC DNA]</scope>
    <source>
        <strain evidence="2 3">772</strain>
    </source>
</reference>
<feature type="transmembrane region" description="Helical" evidence="1">
    <location>
        <begin position="105"/>
        <end position="123"/>
    </location>
</feature>
<dbReference type="PANTHER" id="PTHR38446:SF1">
    <property type="entry name" value="BLL0914 PROTEIN"/>
    <property type="match status" value="1"/>
</dbReference>
<dbReference type="PANTHER" id="PTHR38446">
    <property type="entry name" value="BLL0914 PROTEIN"/>
    <property type="match status" value="1"/>
</dbReference>
<gene>
    <name evidence="2" type="ORF">STAFG_0438</name>
</gene>
<protein>
    <recommendedName>
        <fullName evidence="4">DUF1304 domain-containing protein</fullName>
    </recommendedName>
</protein>
<evidence type="ECO:0008006" key="4">
    <source>
        <dbReference type="Google" id="ProtNLM"/>
    </source>
</evidence>
<proteinExistence type="predicted"/>
<comment type="caution">
    <text evidence="2">The sequence shown here is derived from an EMBL/GenBank/DDBJ whole genome shotgun (WGS) entry which is preliminary data.</text>
</comment>
<evidence type="ECO:0000313" key="2">
    <source>
        <dbReference type="EMBL" id="EPJ42503.1"/>
    </source>
</evidence>
<dbReference type="AlphaFoldDB" id="S4MSK0"/>
<keyword evidence="1" id="KW-1133">Transmembrane helix</keyword>